<evidence type="ECO:0000256" key="2">
    <source>
        <dbReference type="SAM" id="MobiDB-lite"/>
    </source>
</evidence>
<dbReference type="EMBL" id="AK056778">
    <property type="protein sequence ID" value="BAB71282.1"/>
    <property type="molecule type" value="mRNA"/>
</dbReference>
<sequence>MDGTEGSAGQPGPAERSHRSSVSSVGARAADVLVYLADDTVVPLAVENLPSLSAHELHRAVREVLQLPDIALDVFALWLVSPLLEVQLKPKHQPYKLGRQWPELLLRFTSAPDDDVAMDEPFLQFRRNVFFPKRRELQIHDEEVLRLL</sequence>
<evidence type="ECO:0000313" key="4">
    <source>
        <dbReference type="EMBL" id="BAB71282.1"/>
    </source>
</evidence>
<protein>
    <recommendedName>
        <fullName evidence="1">FERM domain-containing protein 8</fullName>
    </recommendedName>
</protein>
<dbReference type="Gene3D" id="3.10.20.90">
    <property type="entry name" value="Phosphatidylinositol 3-kinase Catalytic Subunit, Chain A, domain 1"/>
    <property type="match status" value="1"/>
</dbReference>
<evidence type="ECO:0000259" key="3">
    <source>
        <dbReference type="PROSITE" id="PS50057"/>
    </source>
</evidence>
<dbReference type="InterPro" id="IPR051594">
    <property type="entry name" value="KRIT1/FRMD8"/>
</dbReference>
<proteinExistence type="evidence at transcript level"/>
<dbReference type="FunFam" id="3.10.20.90:FF:000191">
    <property type="entry name" value="FERM domain-containing protein 8"/>
    <property type="match status" value="1"/>
</dbReference>
<dbReference type="PROSITE" id="PS50057">
    <property type="entry name" value="FERM_3"/>
    <property type="match status" value="1"/>
</dbReference>
<accession>Q96MK6</accession>
<dbReference type="PANTHER" id="PTHR13283:SF10">
    <property type="entry name" value="FERM DOMAIN-CONTAINING PROTEIN 8"/>
    <property type="match status" value="1"/>
</dbReference>
<dbReference type="InterPro" id="IPR000299">
    <property type="entry name" value="FERM_domain"/>
</dbReference>
<feature type="domain" description="FERM" evidence="3">
    <location>
        <begin position="30"/>
        <end position="148"/>
    </location>
</feature>
<name>Q96MK6_HUMAN</name>
<dbReference type="PANTHER" id="PTHR13283">
    <property type="entry name" value="KREV INTERACTION TRAPPED 1-RELATED"/>
    <property type="match status" value="1"/>
</dbReference>
<dbReference type="AlphaFoldDB" id="Q96MK6"/>
<evidence type="ECO:0000256" key="1">
    <source>
        <dbReference type="ARBA" id="ARBA00039547"/>
    </source>
</evidence>
<dbReference type="PeptideAtlas" id="Q96MK6"/>
<feature type="region of interest" description="Disordered" evidence="2">
    <location>
        <begin position="1"/>
        <end position="22"/>
    </location>
</feature>
<reference evidence="4" key="1">
    <citation type="journal article" date="2004" name="Nat. Genet.">
        <title>Complete sequencing and characterization of 21,243 full-length human cDNAs.</title>
        <authorList>
            <person name="Ota T."/>
            <person name="Suzuki Y."/>
            <person name="Nishikawa T."/>
            <person name="Otsuki T."/>
            <person name="Sugiyama T."/>
            <person name="Irie R."/>
            <person name="Wakamatsu A."/>
            <person name="Hayashi K."/>
            <person name="Sato H."/>
            <person name="Nagai K."/>
            <person name="Kimura K."/>
            <person name="Makita H."/>
            <person name="Sekine M."/>
            <person name="Obayashi M."/>
            <person name="Nishi T."/>
            <person name="Shibahara T."/>
            <person name="Tanaka T."/>
            <person name="Ishii S."/>
            <person name="Yamamoto J."/>
            <person name="Saito K."/>
            <person name="Kawai Y."/>
            <person name="Isono Y."/>
            <person name="Nakamura Y."/>
            <person name="Nagahari K."/>
            <person name="Murakami K."/>
            <person name="Yasuda T."/>
            <person name="Iwayanagi T."/>
            <person name="Wagatsuma M."/>
            <person name="Shiratori A."/>
            <person name="Sudo H."/>
            <person name="Hosoiri T."/>
            <person name="Kaku Y."/>
            <person name="Kodaira H."/>
            <person name="Kondo H."/>
            <person name="Sugawara M."/>
            <person name="Takahashi M."/>
            <person name="Kanda K."/>
            <person name="Yokoi T."/>
            <person name="Furuya T."/>
            <person name="Kikkawa E."/>
            <person name="Omura Y."/>
            <person name="Abe K."/>
            <person name="Kamihara K."/>
            <person name="Katsuta N."/>
            <person name="Sato K."/>
            <person name="Tanikawa M."/>
            <person name="Yamazaki M."/>
            <person name="Ninomiya K."/>
            <person name="Ishibashi T."/>
            <person name="Yamashita H."/>
            <person name="Murakawa K."/>
            <person name="Fujimori K."/>
            <person name="Tanai H."/>
            <person name="Kimata M."/>
            <person name="Watanabe M."/>
            <person name="Hiraoka S."/>
            <person name="Chiba Y."/>
            <person name="Ishida S."/>
            <person name="Ono Y."/>
            <person name="Takiguchi S."/>
            <person name="Watanabe S."/>
            <person name="Yosida M."/>
            <person name="Hotuta T."/>
            <person name="Kusano J."/>
            <person name="Kanehori K."/>
            <person name="Takahashi-Fujii A."/>
            <person name="Hara H."/>
            <person name="Tanase T."/>
            <person name="Nomura Y."/>
            <person name="Togiya S."/>
            <person name="Komai F."/>
            <person name="Hara R."/>
            <person name="Takeuchi K."/>
            <person name="Arita M."/>
            <person name="Imose N."/>
            <person name="Musashino K."/>
            <person name="Yuuki H."/>
            <person name="Oshima A."/>
            <person name="Sasaki N."/>
            <person name="Aotsuka S."/>
            <person name="Yoshikawa Y."/>
            <person name="Matsunawa H."/>
            <person name="Ichihara T."/>
            <person name="Shiohata N."/>
            <person name="Sano S."/>
            <person name="Moriya S."/>
            <person name="Momiyama H."/>
            <person name="Satoh N."/>
            <person name="Takami S."/>
            <person name="Terashima Y."/>
            <person name="Suzuki O."/>
            <person name="Nakagawa S."/>
            <person name="Senoh A."/>
            <person name="Mizoguchi H."/>
            <person name="Goto Y."/>
            <person name="Shimizu F."/>
            <person name="Wakebe H."/>
            <person name="Hishigaki H."/>
            <person name="Watanabe T."/>
            <person name="Sugiyama A."/>
            <person name="Takemoto M."/>
            <person name="Kawakami B."/>
            <person name="Yamazaki M."/>
            <person name="Watanabe K."/>
            <person name="Kumagai A."/>
            <person name="Itakura S."/>
            <person name="Fukuzumi Y."/>
            <person name="Fujimori Y."/>
            <person name="Komiyama M."/>
            <person name="Tashiro H."/>
            <person name="Tanigami A."/>
            <person name="Fujiwara T."/>
            <person name="Ono T."/>
            <person name="Yamada K."/>
            <person name="Fujii Y."/>
            <person name="Ozaki K."/>
            <person name="Hirao M."/>
            <person name="Ohmori Y."/>
            <person name="Kawabata A."/>
            <person name="Hikiji T."/>
            <person name="Kobatake N."/>
            <person name="Inagaki H."/>
            <person name="Ikema Y."/>
            <person name="Okamoto S."/>
            <person name="Okitani R."/>
            <person name="Kawakami T."/>
            <person name="Noguchi S."/>
            <person name="Itoh T."/>
            <person name="Shigeta K."/>
            <person name="Senba T."/>
            <person name="Matsumura K."/>
            <person name="Nakajima Y."/>
            <person name="Mizuno T."/>
            <person name="Morinaga M."/>
            <person name="Sasaki M."/>
            <person name="Togashi T."/>
            <person name="Oyama M."/>
            <person name="Hata H."/>
            <person name="Watanabe M."/>
            <person name="Komatsu T."/>
            <person name="Mizushima-Sugano J."/>
            <person name="Satoh T."/>
            <person name="Shirai Y."/>
            <person name="Takahashi Y."/>
            <person name="Nakagawa K."/>
            <person name="Okumura K."/>
            <person name="Nagase T."/>
            <person name="Nomura N."/>
            <person name="Kikuchi H."/>
            <person name="Masuho Y."/>
            <person name="Yamashita R."/>
            <person name="Nakai K."/>
            <person name="Yada T."/>
            <person name="Nakamura Y."/>
            <person name="Ohara O."/>
            <person name="Isogai T."/>
            <person name="Sugano S."/>
        </authorList>
    </citation>
    <scope>NUCLEOTIDE SEQUENCE</scope>
    <source>
        <tissue evidence="4">Placenta</tissue>
    </source>
</reference>
<organism evidence="4">
    <name type="scientific">Homo sapiens</name>
    <name type="common">Human</name>
    <dbReference type="NCBI Taxonomy" id="9606"/>
    <lineage>
        <taxon>Eukaryota</taxon>
        <taxon>Metazoa</taxon>
        <taxon>Chordata</taxon>
        <taxon>Craniata</taxon>
        <taxon>Vertebrata</taxon>
        <taxon>Euteleostomi</taxon>
        <taxon>Mammalia</taxon>
        <taxon>Eutheria</taxon>
        <taxon>Euarchontoglires</taxon>
        <taxon>Primates</taxon>
        <taxon>Haplorrhini</taxon>
        <taxon>Catarrhini</taxon>
        <taxon>Hominidae</taxon>
        <taxon>Homo</taxon>
    </lineage>
</organism>